<dbReference type="Proteomes" id="UP000315389">
    <property type="component" value="Unassembled WGS sequence"/>
</dbReference>
<organism evidence="2 3">
    <name type="scientific">Rarobacter faecitabidus</name>
    <dbReference type="NCBI Taxonomy" id="13243"/>
    <lineage>
        <taxon>Bacteria</taxon>
        <taxon>Bacillati</taxon>
        <taxon>Actinomycetota</taxon>
        <taxon>Actinomycetes</taxon>
        <taxon>Micrococcales</taxon>
        <taxon>Rarobacteraceae</taxon>
        <taxon>Rarobacter</taxon>
    </lineage>
</organism>
<reference evidence="2 3" key="1">
    <citation type="submission" date="2019-06" db="EMBL/GenBank/DDBJ databases">
        <title>Sequencing the genomes of 1000 actinobacteria strains.</title>
        <authorList>
            <person name="Klenk H.-P."/>
        </authorList>
    </citation>
    <scope>NUCLEOTIDE SEQUENCE [LARGE SCALE GENOMIC DNA]</scope>
    <source>
        <strain evidence="2 3">DSM 4813</strain>
    </source>
</reference>
<dbReference type="PROSITE" id="PS51257">
    <property type="entry name" value="PROKAR_LIPOPROTEIN"/>
    <property type="match status" value="1"/>
</dbReference>
<dbReference type="AlphaFoldDB" id="A0A542ZX77"/>
<evidence type="ECO:0000313" key="3">
    <source>
        <dbReference type="Proteomes" id="UP000315389"/>
    </source>
</evidence>
<evidence type="ECO:0000313" key="2">
    <source>
        <dbReference type="EMBL" id="TQL64810.1"/>
    </source>
</evidence>
<name>A0A542ZX77_RARFA</name>
<evidence type="ECO:0008006" key="4">
    <source>
        <dbReference type="Google" id="ProtNLM"/>
    </source>
</evidence>
<feature type="chain" id="PRO_5039502815" description="Lipoprotein" evidence="1">
    <location>
        <begin position="23"/>
        <end position="171"/>
    </location>
</feature>
<sequence>MNPLLRLLVLCSLLLLGGCFVAEPRQADGYVISFAKPTNDESQILIQNNCESGYQITKIEIGHGKDFNDKNPTLLKLTKAPLGLLEIPFTNLPSYVTIDSAGSMPLPPTLPFYVQTYVRDSETEDSYISSSIFFESTPQEGKAIILDYSSGSFKQIPIRSVDLPGGICSQR</sequence>
<dbReference type="EMBL" id="VFOS01000001">
    <property type="protein sequence ID" value="TQL64810.1"/>
    <property type="molecule type" value="Genomic_DNA"/>
</dbReference>
<evidence type="ECO:0000256" key="1">
    <source>
        <dbReference type="SAM" id="SignalP"/>
    </source>
</evidence>
<accession>A0A542ZX77</accession>
<comment type="caution">
    <text evidence="2">The sequence shown here is derived from an EMBL/GenBank/DDBJ whole genome shotgun (WGS) entry which is preliminary data.</text>
</comment>
<feature type="signal peptide" evidence="1">
    <location>
        <begin position="1"/>
        <end position="22"/>
    </location>
</feature>
<keyword evidence="3" id="KW-1185">Reference proteome</keyword>
<keyword evidence="1" id="KW-0732">Signal</keyword>
<protein>
    <recommendedName>
        <fullName evidence="4">Lipoprotein</fullName>
    </recommendedName>
</protein>
<proteinExistence type="predicted"/>
<gene>
    <name evidence="2" type="ORF">FB461_1331</name>
</gene>